<dbReference type="PANTHER" id="PTHR13604">
    <property type="entry name" value="DC12-RELATED"/>
    <property type="match status" value="1"/>
</dbReference>
<dbReference type="RefSeq" id="WP_405322567.1">
    <property type="nucleotide sequence ID" value="NZ_JAZGZR010000005.1"/>
</dbReference>
<evidence type="ECO:0000256" key="3">
    <source>
        <dbReference type="ARBA" id="ARBA00022763"/>
    </source>
</evidence>
<gene>
    <name evidence="9" type="ORF">V3Q77_03045</name>
</gene>
<dbReference type="EMBL" id="JAZGZR010000005">
    <property type="protein sequence ID" value="MFK7048856.1"/>
    <property type="molecule type" value="Genomic_DNA"/>
</dbReference>
<evidence type="ECO:0000256" key="7">
    <source>
        <dbReference type="ARBA" id="ARBA00023239"/>
    </source>
</evidence>
<evidence type="ECO:0000256" key="8">
    <source>
        <dbReference type="RuleBase" id="RU364100"/>
    </source>
</evidence>
<keyword evidence="7" id="KW-0456">Lyase</keyword>
<evidence type="ECO:0000256" key="4">
    <source>
        <dbReference type="ARBA" id="ARBA00022801"/>
    </source>
</evidence>
<dbReference type="SUPFAM" id="SSF143081">
    <property type="entry name" value="BB1717-like"/>
    <property type="match status" value="1"/>
</dbReference>
<keyword evidence="2 8" id="KW-0645">Protease</keyword>
<evidence type="ECO:0000256" key="5">
    <source>
        <dbReference type="ARBA" id="ARBA00023124"/>
    </source>
</evidence>
<dbReference type="InterPro" id="IPR003738">
    <property type="entry name" value="SRAP"/>
</dbReference>
<keyword evidence="10" id="KW-1185">Reference proteome</keyword>
<reference evidence="9 10" key="1">
    <citation type="submission" date="2024-02" db="EMBL/GenBank/DDBJ databases">
        <title>Comparative Genomic Analysis of Flavobacterium Species Causing Columnaris Disease of Freshwater Fish in Thailand: Insights into Virulence and Resistance Mechanisms.</title>
        <authorList>
            <person name="Nguyen D."/>
            <person name="Chokmangmeepisarn P."/>
            <person name="Khianchaikhan K."/>
            <person name="Morishita M."/>
            <person name="Bunnoy A."/>
            <person name="Rodkhum C."/>
        </authorList>
    </citation>
    <scope>NUCLEOTIDE SEQUENCE [LARGE SCALE GENOMIC DNA]</scope>
    <source>
        <strain evidence="9 10">KCRT2007</strain>
    </source>
</reference>
<keyword evidence="6" id="KW-0238">DNA-binding</keyword>
<evidence type="ECO:0000313" key="10">
    <source>
        <dbReference type="Proteomes" id="UP001621813"/>
    </source>
</evidence>
<evidence type="ECO:0000313" key="9">
    <source>
        <dbReference type="EMBL" id="MFK7048856.1"/>
    </source>
</evidence>
<accession>A0ABW8PLM8</accession>
<evidence type="ECO:0000256" key="6">
    <source>
        <dbReference type="ARBA" id="ARBA00023125"/>
    </source>
</evidence>
<proteinExistence type="inferred from homology"/>
<keyword evidence="3" id="KW-0227">DNA damage</keyword>
<keyword evidence="4 8" id="KW-0378">Hydrolase</keyword>
<dbReference type="Pfam" id="PF02586">
    <property type="entry name" value="SRAP"/>
    <property type="match status" value="1"/>
</dbReference>
<evidence type="ECO:0000256" key="2">
    <source>
        <dbReference type="ARBA" id="ARBA00022670"/>
    </source>
</evidence>
<dbReference type="Gene3D" id="3.90.1680.10">
    <property type="entry name" value="SOS response associated peptidase-like"/>
    <property type="match status" value="1"/>
</dbReference>
<comment type="caution">
    <text evidence="9">The sequence shown here is derived from an EMBL/GenBank/DDBJ whole genome shotgun (WGS) entry which is preliminary data.</text>
</comment>
<dbReference type="InterPro" id="IPR036590">
    <property type="entry name" value="SRAP-like"/>
</dbReference>
<sequence>MCFHSKQTKKATEVENRFKAEIKDIQNFKPSANINGFNFPNTPVIIDENPSQIIHYNWGLIPSWSKDDEIRKMTLNAKIETAEHKPSFRDSINKRCLVIANGFYEWQWLDSKGKYKNKFEIGIGNDELFAFAGIYSQWLDNTTGEIINTYTILTTEANPLMAEIHNTKKRMPVILKREDESNWLNNQPLSNFAFPYQQNLIAINTTGTTTLF</sequence>
<dbReference type="Proteomes" id="UP001621813">
    <property type="component" value="Unassembled WGS sequence"/>
</dbReference>
<dbReference type="PANTHER" id="PTHR13604:SF0">
    <property type="entry name" value="ABASIC SITE PROCESSING PROTEIN HMCES"/>
    <property type="match status" value="1"/>
</dbReference>
<protein>
    <recommendedName>
        <fullName evidence="8">Abasic site processing protein</fullName>
        <ecNumber evidence="8">3.4.-.-</ecNumber>
    </recommendedName>
</protein>
<comment type="similarity">
    <text evidence="1 8">Belongs to the SOS response-associated peptidase family.</text>
</comment>
<organism evidence="9 10">
    <name type="scientific">Flavobacterium davisii</name>
    <dbReference type="NCBI Taxonomy" id="2906077"/>
    <lineage>
        <taxon>Bacteria</taxon>
        <taxon>Pseudomonadati</taxon>
        <taxon>Bacteroidota</taxon>
        <taxon>Flavobacteriia</taxon>
        <taxon>Flavobacteriales</taxon>
        <taxon>Flavobacteriaceae</taxon>
        <taxon>Flavobacterium</taxon>
    </lineage>
</organism>
<keyword evidence="5" id="KW-0190">Covalent protein-DNA linkage</keyword>
<evidence type="ECO:0000256" key="1">
    <source>
        <dbReference type="ARBA" id="ARBA00008136"/>
    </source>
</evidence>
<name>A0ABW8PLM8_9FLAO</name>
<dbReference type="EC" id="3.4.-.-" evidence="8"/>